<keyword evidence="1" id="KW-0472">Membrane</keyword>
<gene>
    <name evidence="2" type="ORF">HNQ01_000951</name>
</gene>
<comment type="caution">
    <text evidence="2">The sequence shown here is derived from an EMBL/GenBank/DDBJ whole genome shotgun (WGS) entry which is preliminary data.</text>
</comment>
<keyword evidence="3" id="KW-1185">Reference proteome</keyword>
<keyword evidence="1" id="KW-0812">Transmembrane</keyword>
<sequence length="90" mass="10382">MTLQQLQYMKQWHRSHPQGRGMEAALCDLVLCAWVGGWILLLALAVLGEFRLMPVSLLLTLAPTIYLELRRSLHEQGHLRCDWLDAVTER</sequence>
<evidence type="ECO:0000256" key="1">
    <source>
        <dbReference type="SAM" id="Phobius"/>
    </source>
</evidence>
<accession>A0ABX2FYY4</accession>
<evidence type="ECO:0000313" key="3">
    <source>
        <dbReference type="Proteomes" id="UP001516061"/>
    </source>
</evidence>
<proteinExistence type="predicted"/>
<name>A0ABX2FYY4_9BURK</name>
<dbReference type="EMBL" id="JABSNM010000003">
    <property type="protein sequence ID" value="NRT55241.1"/>
    <property type="molecule type" value="Genomic_DNA"/>
</dbReference>
<dbReference type="RefSeq" id="WP_173804221.1">
    <property type="nucleotide sequence ID" value="NZ_JABSNM010000003.1"/>
</dbReference>
<keyword evidence="1" id="KW-1133">Transmembrane helix</keyword>
<protein>
    <submittedName>
        <fullName evidence="2">Uncharacterized protein</fullName>
    </submittedName>
</protein>
<organism evidence="2 3">
    <name type="scientific">Sphaerotilus uruguayifluvii</name>
    <dbReference type="NCBI Taxonomy" id="2735897"/>
    <lineage>
        <taxon>Bacteria</taxon>
        <taxon>Pseudomonadati</taxon>
        <taxon>Pseudomonadota</taxon>
        <taxon>Betaproteobacteria</taxon>
        <taxon>Burkholderiales</taxon>
        <taxon>Sphaerotilaceae</taxon>
        <taxon>Sphaerotilus</taxon>
    </lineage>
</organism>
<dbReference type="Proteomes" id="UP001516061">
    <property type="component" value="Unassembled WGS sequence"/>
</dbReference>
<reference evidence="2 3" key="1">
    <citation type="submission" date="2020-05" db="EMBL/GenBank/DDBJ databases">
        <title>Genomic Encyclopedia of Type Strains, Phase IV (KMG-V): Genome sequencing to study the core and pangenomes of soil and plant-associated prokaryotes.</title>
        <authorList>
            <person name="Whitman W."/>
        </authorList>
    </citation>
    <scope>NUCLEOTIDE SEQUENCE [LARGE SCALE GENOMIC DNA]</scope>
    <source>
        <strain evidence="2 3">C29</strain>
    </source>
</reference>
<feature type="transmembrane region" description="Helical" evidence="1">
    <location>
        <begin position="21"/>
        <end position="46"/>
    </location>
</feature>
<evidence type="ECO:0000313" key="2">
    <source>
        <dbReference type="EMBL" id="NRT55241.1"/>
    </source>
</evidence>